<dbReference type="Proteomes" id="UP000374630">
    <property type="component" value="Unassembled WGS sequence"/>
</dbReference>
<dbReference type="Pfam" id="PF02361">
    <property type="entry name" value="CbiQ"/>
    <property type="match status" value="1"/>
</dbReference>
<feature type="compositionally biased region" description="Low complexity" evidence="12">
    <location>
        <begin position="519"/>
        <end position="528"/>
    </location>
</feature>
<dbReference type="AlphaFoldDB" id="A0A5J5E0E9"/>
<keyword evidence="9" id="KW-1278">Translocase</keyword>
<dbReference type="CDD" id="cd03225">
    <property type="entry name" value="ABC_cobalt_CbiO_domain1"/>
    <property type="match status" value="2"/>
</dbReference>
<keyword evidence="6 13" id="KW-0812">Transmembrane</keyword>
<organism evidence="16 17">
    <name type="scientific">Bifidobacterium vespertilionis</name>
    <dbReference type="NCBI Taxonomy" id="2562524"/>
    <lineage>
        <taxon>Bacteria</taxon>
        <taxon>Bacillati</taxon>
        <taxon>Actinomycetota</taxon>
        <taxon>Actinomycetes</taxon>
        <taxon>Bifidobacteriales</taxon>
        <taxon>Bifidobacteriaceae</taxon>
        <taxon>Bifidobacterium</taxon>
    </lineage>
</organism>
<dbReference type="OrthoDB" id="501320at2"/>
<evidence type="ECO:0000313" key="18">
    <source>
        <dbReference type="Proteomes" id="UP000374630"/>
    </source>
</evidence>
<dbReference type="InterPro" id="IPR027417">
    <property type="entry name" value="P-loop_NTPase"/>
</dbReference>
<dbReference type="Proteomes" id="UP000345527">
    <property type="component" value="Unassembled WGS sequence"/>
</dbReference>
<dbReference type="CDD" id="cd16914">
    <property type="entry name" value="EcfT"/>
    <property type="match status" value="1"/>
</dbReference>
<dbReference type="GO" id="GO:0005524">
    <property type="term" value="F:ATP binding"/>
    <property type="evidence" value="ECO:0007669"/>
    <property type="project" value="UniProtKB-KW"/>
</dbReference>
<keyword evidence="18" id="KW-1185">Reference proteome</keyword>
<evidence type="ECO:0000256" key="5">
    <source>
        <dbReference type="ARBA" id="ARBA00022475"/>
    </source>
</evidence>
<feature type="transmembrane region" description="Helical" evidence="13">
    <location>
        <begin position="643"/>
        <end position="664"/>
    </location>
</feature>
<feature type="region of interest" description="Disordered" evidence="12">
    <location>
        <begin position="248"/>
        <end position="290"/>
    </location>
</feature>
<feature type="domain" description="ABC transporter" evidence="14">
    <location>
        <begin position="16"/>
        <end position="271"/>
    </location>
</feature>
<feature type="transmembrane region" description="Helical" evidence="13">
    <location>
        <begin position="562"/>
        <end position="595"/>
    </location>
</feature>
<accession>A0A5J5E0E9</accession>
<dbReference type="Gene3D" id="3.40.50.300">
    <property type="entry name" value="P-loop containing nucleotide triphosphate hydrolases"/>
    <property type="match status" value="2"/>
</dbReference>
<keyword evidence="4" id="KW-0813">Transport</keyword>
<evidence type="ECO:0000313" key="17">
    <source>
        <dbReference type="Proteomes" id="UP000345527"/>
    </source>
</evidence>
<dbReference type="NCBIfam" id="NF010167">
    <property type="entry name" value="PRK13648.1"/>
    <property type="match status" value="3"/>
</dbReference>
<dbReference type="InterPro" id="IPR017871">
    <property type="entry name" value="ABC_transporter-like_CS"/>
</dbReference>
<dbReference type="GO" id="GO:0042626">
    <property type="term" value="F:ATPase-coupled transmembrane transporter activity"/>
    <property type="evidence" value="ECO:0007669"/>
    <property type="project" value="TreeGrafter"/>
</dbReference>
<comment type="subcellular location">
    <subcellularLocation>
        <location evidence="2">Cell membrane</location>
    </subcellularLocation>
    <subcellularLocation>
        <location evidence="1">Membrane</location>
        <topology evidence="1">Multi-pass membrane protein</topology>
    </subcellularLocation>
</comment>
<dbReference type="GO" id="GO:0043190">
    <property type="term" value="C:ATP-binding cassette (ABC) transporter complex"/>
    <property type="evidence" value="ECO:0007669"/>
    <property type="project" value="TreeGrafter"/>
</dbReference>
<keyword evidence="7" id="KW-0547">Nucleotide-binding</keyword>
<reference evidence="17 18" key="1">
    <citation type="journal article" date="2019" name="Syst. Appl. Microbiol.">
        <title>Characterization of Bifidobacterium species in feaces of the Egyptian fruit bat: Description of B. vespertilionis sp. nov. and B. rousetti sp. nov.</title>
        <authorList>
            <person name="Modesto M."/>
            <person name="Satti M."/>
            <person name="Watanabe K."/>
            <person name="Puglisi E."/>
            <person name="Morelli L."/>
            <person name="Huang C.-H."/>
            <person name="Liou J.-S."/>
            <person name="Miyashita M."/>
            <person name="Tamura T."/>
            <person name="Saito S."/>
            <person name="Mori K."/>
            <person name="Huang L."/>
            <person name="Sciavilla P."/>
            <person name="Sandri C."/>
            <person name="Spiezio C."/>
            <person name="Vitali F."/>
            <person name="Cavalieri D."/>
            <person name="Perpetuini G."/>
            <person name="Tofalo R."/>
            <person name="Bonetti A."/>
            <person name="Arita M."/>
            <person name="Mattarelli P."/>
        </authorList>
    </citation>
    <scope>NUCLEOTIDE SEQUENCE [LARGE SCALE GENOMIC DNA]</scope>
    <source>
        <strain evidence="15 18">RST16</strain>
        <strain evidence="16 17">RST8</strain>
    </source>
</reference>
<dbReference type="EMBL" id="RZNZ01000001">
    <property type="protein sequence ID" value="KAA8822442.1"/>
    <property type="molecule type" value="Genomic_DNA"/>
</dbReference>
<comment type="similarity">
    <text evidence="3">Belongs to the ABC transporter superfamily.</text>
</comment>
<dbReference type="InterPro" id="IPR003439">
    <property type="entry name" value="ABC_transporter-like_ATP-bd"/>
</dbReference>
<gene>
    <name evidence="16" type="ORF">EM848_01415</name>
    <name evidence="15" type="ORF">EMO90_00110</name>
</gene>
<evidence type="ECO:0000256" key="2">
    <source>
        <dbReference type="ARBA" id="ARBA00004236"/>
    </source>
</evidence>
<evidence type="ECO:0000313" key="16">
    <source>
        <dbReference type="EMBL" id="KAA8824496.1"/>
    </source>
</evidence>
<evidence type="ECO:0000256" key="6">
    <source>
        <dbReference type="ARBA" id="ARBA00022692"/>
    </source>
</evidence>
<feature type="transmembrane region" description="Helical" evidence="13">
    <location>
        <begin position="783"/>
        <end position="800"/>
    </location>
</feature>
<sequence length="801" mass="84309">MTSPASAPLPDSTPAIRLRGVRFRYHDVASWALDGIDLTVRRGEYVCVVGANGSGKSTLALIMAGLTAPDDGTVELLGHRVFSGPSVAGIGASSAADGSALGAHPDAYRAARHHIGMVFQNPEDQIVTTVLADDVAFGPENLGMARTDIARHVDTALAAVDMADHAPDDPTRMSGGQQQRSAIAGMLAMDPELLILDEPTAMLDTAARADILRILDSLHTRGTTIVHITHSADEARRGGRIVTVADGRVTDDRPAGSMPDDNVSADSRPNMRGATAEASTDRIASPTDGGACVRSAPGTVPAIEVCHVSFAYSPDVPVLADLDLTVARGETVALIGRNGTGKSTLARMICALGKPQSGSVTVNGIDVAHAGKRERRELRRHVGYVMQHPERQLFADTVREDVAYGPRNQGLSADEVESRVDAALDLLGIAHLADRSPFDLSGGQQRLAAIAGVMACRPDILVMDEPTASLDAVASARIRELIRTLHARGVTIVLITHAREELSLADRVIDLSHRRPAPHTRAAATATAGPDSTPAVPSAGNGHGIGQRSSDVVSRMDPRVKMALTLVLMFSAFTIRSGWQLVAGAVLVGAAITVARINPLRLLGAVHPFLALFAVTGAVNVFFVHTGTPVWRFGSVTITDNGLWTMVIYVLRFALVILLGAVFLTRTTPTQMTDAFESLLSPLSRLGVHTHELSLVMSLALRFIPTLTDEAKAIADAQAARGGSIETGSPLQRAKAMSAIVVPVFAGTLRHADNLSRALDARCYEGGSGRTHYRAMAVAGRDVAAMLAAAAYLAALVVLAL</sequence>
<comment type="caution">
    <text evidence="16">The sequence shown here is derived from an EMBL/GenBank/DDBJ whole genome shotgun (WGS) entry which is preliminary data.</text>
</comment>
<dbReference type="InterPro" id="IPR003339">
    <property type="entry name" value="ABC/ECF_trnsptr_transmembrane"/>
</dbReference>
<dbReference type="SUPFAM" id="SSF52540">
    <property type="entry name" value="P-loop containing nucleoside triphosphate hydrolases"/>
    <property type="match status" value="2"/>
</dbReference>
<feature type="region of interest" description="Disordered" evidence="12">
    <location>
        <begin position="516"/>
        <end position="552"/>
    </location>
</feature>
<evidence type="ECO:0000256" key="11">
    <source>
        <dbReference type="ARBA" id="ARBA00023136"/>
    </source>
</evidence>
<name>A0A5J5E0E9_9BIFI</name>
<keyword evidence="10 13" id="KW-1133">Transmembrane helix</keyword>
<evidence type="ECO:0000256" key="10">
    <source>
        <dbReference type="ARBA" id="ARBA00022989"/>
    </source>
</evidence>
<evidence type="ECO:0000313" key="15">
    <source>
        <dbReference type="EMBL" id="KAA8822442.1"/>
    </source>
</evidence>
<evidence type="ECO:0000256" key="8">
    <source>
        <dbReference type="ARBA" id="ARBA00022840"/>
    </source>
</evidence>
<dbReference type="GO" id="GO:0016887">
    <property type="term" value="F:ATP hydrolysis activity"/>
    <property type="evidence" value="ECO:0007669"/>
    <property type="project" value="InterPro"/>
</dbReference>
<dbReference type="PANTHER" id="PTHR43553">
    <property type="entry name" value="HEAVY METAL TRANSPORTER"/>
    <property type="match status" value="1"/>
</dbReference>
<protein>
    <submittedName>
        <fullName evidence="16">ATP-binding cassette domain-containing protein</fullName>
    </submittedName>
</protein>
<evidence type="ECO:0000259" key="14">
    <source>
        <dbReference type="PROSITE" id="PS50893"/>
    </source>
</evidence>
<feature type="domain" description="ABC transporter" evidence="14">
    <location>
        <begin position="303"/>
        <end position="538"/>
    </location>
</feature>
<evidence type="ECO:0000256" key="1">
    <source>
        <dbReference type="ARBA" id="ARBA00004141"/>
    </source>
</evidence>
<dbReference type="EMBL" id="RZOA01000002">
    <property type="protein sequence ID" value="KAA8824496.1"/>
    <property type="molecule type" value="Genomic_DNA"/>
</dbReference>
<dbReference type="RefSeq" id="WP_150353230.1">
    <property type="nucleotide sequence ID" value="NZ_RZNZ01000001.1"/>
</dbReference>
<evidence type="ECO:0000256" key="7">
    <source>
        <dbReference type="ARBA" id="ARBA00022741"/>
    </source>
</evidence>
<dbReference type="InterPro" id="IPR015856">
    <property type="entry name" value="ABC_transpr_CbiO/EcfA_su"/>
</dbReference>
<keyword evidence="5" id="KW-1003">Cell membrane</keyword>
<dbReference type="PROSITE" id="PS00211">
    <property type="entry name" value="ABC_TRANSPORTER_1"/>
    <property type="match status" value="1"/>
</dbReference>
<dbReference type="Pfam" id="PF00005">
    <property type="entry name" value="ABC_tran"/>
    <property type="match status" value="2"/>
</dbReference>
<keyword evidence="11 13" id="KW-0472">Membrane</keyword>
<evidence type="ECO:0000256" key="4">
    <source>
        <dbReference type="ARBA" id="ARBA00022448"/>
    </source>
</evidence>
<dbReference type="SMART" id="SM00382">
    <property type="entry name" value="AAA"/>
    <property type="match status" value="2"/>
</dbReference>
<feature type="transmembrane region" description="Helical" evidence="13">
    <location>
        <begin position="602"/>
        <end position="623"/>
    </location>
</feature>
<proteinExistence type="inferred from homology"/>
<dbReference type="InterPro" id="IPR003593">
    <property type="entry name" value="AAA+_ATPase"/>
</dbReference>
<dbReference type="InterPro" id="IPR050095">
    <property type="entry name" value="ECF_ABC_transporter_ATP-bd"/>
</dbReference>
<evidence type="ECO:0000256" key="3">
    <source>
        <dbReference type="ARBA" id="ARBA00005417"/>
    </source>
</evidence>
<keyword evidence="8 16" id="KW-0067">ATP-binding</keyword>
<dbReference type="PROSITE" id="PS50893">
    <property type="entry name" value="ABC_TRANSPORTER_2"/>
    <property type="match status" value="2"/>
</dbReference>
<dbReference type="FunFam" id="3.40.50.300:FF:000224">
    <property type="entry name" value="Energy-coupling factor transporter ATP-binding protein EcfA"/>
    <property type="match status" value="1"/>
</dbReference>
<evidence type="ECO:0000256" key="13">
    <source>
        <dbReference type="SAM" id="Phobius"/>
    </source>
</evidence>
<evidence type="ECO:0000256" key="9">
    <source>
        <dbReference type="ARBA" id="ARBA00022967"/>
    </source>
</evidence>
<evidence type="ECO:0000256" key="12">
    <source>
        <dbReference type="SAM" id="MobiDB-lite"/>
    </source>
</evidence>